<evidence type="ECO:0000313" key="2">
    <source>
        <dbReference type="EMBL" id="KHE93958.1"/>
    </source>
</evidence>
<comment type="caution">
    <text evidence="2">The sequence shown here is derived from an EMBL/GenBank/DDBJ whole genome shotgun (WGS) entry which is preliminary data.</text>
</comment>
<keyword evidence="1" id="KW-0812">Transmembrane</keyword>
<dbReference type="Proteomes" id="UP000030652">
    <property type="component" value="Unassembled WGS sequence"/>
</dbReference>
<feature type="transmembrane region" description="Helical" evidence="1">
    <location>
        <begin position="12"/>
        <end position="32"/>
    </location>
</feature>
<sequence length="144" mass="15160">MKSKRKNNEKGFTLIELIMVIVILGIISAVAIPKFLSLSDSAKLSAARGVGGALSSSISAAHSDYLINGNNYTLASVLSATAFTSGIALQAVATDDPASGEIASNVAGDEIILDYKNSQFHWDWTAKVDDTPALLTETANKFPE</sequence>
<dbReference type="PATRIC" id="fig|237368.3.peg.304"/>
<protein>
    <submittedName>
        <fullName evidence="2">Type II secretion system protein G</fullName>
    </submittedName>
</protein>
<dbReference type="AlphaFoldDB" id="A0A0B0ES48"/>
<gene>
    <name evidence="2" type="primary">xcpT</name>
    <name evidence="2" type="ORF">SCABRO_00278</name>
</gene>
<dbReference type="InterPro" id="IPR012902">
    <property type="entry name" value="N_methyl_site"/>
</dbReference>
<dbReference type="eggNOG" id="COG4968">
    <property type="taxonomic scope" value="Bacteria"/>
</dbReference>
<name>A0A0B0ES48_9BACT</name>
<dbReference type="PROSITE" id="PS00409">
    <property type="entry name" value="PROKAR_NTER_METHYL"/>
    <property type="match status" value="1"/>
</dbReference>
<reference evidence="2 3" key="1">
    <citation type="submission" date="2014-10" db="EMBL/GenBank/DDBJ databases">
        <title>Draft genome of anammox bacterium scalindua brodae, obtained using differential coverage binning of sequence data from two enrichment reactors.</title>
        <authorList>
            <person name="Speth D.R."/>
            <person name="Russ L."/>
            <person name="Kartal B."/>
            <person name="Op den Camp H.J."/>
            <person name="Dutilh B.E."/>
            <person name="Jetten M.S."/>
        </authorList>
    </citation>
    <scope>NUCLEOTIDE SEQUENCE [LARGE SCALE GENOMIC DNA]</scope>
    <source>
        <strain evidence="2">RU1</strain>
    </source>
</reference>
<evidence type="ECO:0000313" key="3">
    <source>
        <dbReference type="Proteomes" id="UP000030652"/>
    </source>
</evidence>
<dbReference type="Pfam" id="PF07963">
    <property type="entry name" value="N_methyl"/>
    <property type="match status" value="1"/>
</dbReference>
<dbReference type="SUPFAM" id="SSF54523">
    <property type="entry name" value="Pili subunits"/>
    <property type="match status" value="1"/>
</dbReference>
<organism evidence="2 3">
    <name type="scientific">Candidatus Scalindua brodae</name>
    <dbReference type="NCBI Taxonomy" id="237368"/>
    <lineage>
        <taxon>Bacteria</taxon>
        <taxon>Pseudomonadati</taxon>
        <taxon>Planctomycetota</taxon>
        <taxon>Candidatus Brocadiia</taxon>
        <taxon>Candidatus Brocadiales</taxon>
        <taxon>Candidatus Scalinduaceae</taxon>
        <taxon>Candidatus Scalindua</taxon>
    </lineage>
</organism>
<dbReference type="Gene3D" id="3.30.700.10">
    <property type="entry name" value="Glycoprotein, Type 4 Pilin"/>
    <property type="match status" value="1"/>
</dbReference>
<dbReference type="InterPro" id="IPR045584">
    <property type="entry name" value="Pilin-like"/>
</dbReference>
<proteinExistence type="predicted"/>
<evidence type="ECO:0000256" key="1">
    <source>
        <dbReference type="SAM" id="Phobius"/>
    </source>
</evidence>
<accession>A0A0B0ES48</accession>
<keyword evidence="1" id="KW-0472">Membrane</keyword>
<dbReference type="EMBL" id="JRYO01000025">
    <property type="protein sequence ID" value="KHE93958.1"/>
    <property type="molecule type" value="Genomic_DNA"/>
</dbReference>
<keyword evidence="1" id="KW-1133">Transmembrane helix</keyword>
<dbReference type="NCBIfam" id="TIGR02532">
    <property type="entry name" value="IV_pilin_GFxxxE"/>
    <property type="match status" value="1"/>
</dbReference>